<organism evidence="1">
    <name type="scientific">marine metagenome</name>
    <dbReference type="NCBI Taxonomy" id="408172"/>
    <lineage>
        <taxon>unclassified sequences</taxon>
        <taxon>metagenomes</taxon>
        <taxon>ecological metagenomes</taxon>
    </lineage>
</organism>
<protein>
    <submittedName>
        <fullName evidence="1">Uncharacterized protein</fullName>
    </submittedName>
</protein>
<reference evidence="1" key="1">
    <citation type="submission" date="2018-05" db="EMBL/GenBank/DDBJ databases">
        <authorList>
            <person name="Lanie J.A."/>
            <person name="Ng W.-L."/>
            <person name="Kazmierczak K.M."/>
            <person name="Andrzejewski T.M."/>
            <person name="Davidsen T.M."/>
            <person name="Wayne K.J."/>
            <person name="Tettelin H."/>
            <person name="Glass J.I."/>
            <person name="Rusch D."/>
            <person name="Podicherti R."/>
            <person name="Tsui H.-C.T."/>
            <person name="Winkler M.E."/>
        </authorList>
    </citation>
    <scope>NUCLEOTIDE SEQUENCE</scope>
</reference>
<accession>A0A383CH93</accession>
<sequence length="39" mass="4708">TLKILTYCDIMIRVYGITKIHGEIRFYAYKQIQKTMIIK</sequence>
<name>A0A383CH93_9ZZZZ</name>
<evidence type="ECO:0000313" key="1">
    <source>
        <dbReference type="EMBL" id="SVE31115.1"/>
    </source>
</evidence>
<dbReference type="EMBL" id="UINC01208536">
    <property type="protein sequence ID" value="SVE31115.1"/>
    <property type="molecule type" value="Genomic_DNA"/>
</dbReference>
<gene>
    <name evidence="1" type="ORF">METZ01_LOCUS483969</name>
</gene>
<proteinExistence type="predicted"/>
<feature type="non-terminal residue" evidence="1">
    <location>
        <position position="1"/>
    </location>
</feature>
<dbReference type="AlphaFoldDB" id="A0A383CH93"/>